<dbReference type="STRING" id="90262.A0A1X2I824"/>
<dbReference type="SUPFAM" id="SSF52047">
    <property type="entry name" value="RNI-like"/>
    <property type="match status" value="1"/>
</dbReference>
<dbReference type="InterPro" id="IPR036047">
    <property type="entry name" value="F-box-like_dom_sf"/>
</dbReference>
<name>A0A1X2I824_9FUNG</name>
<accession>A0A1X2I824</accession>
<dbReference type="EMBL" id="MCGE01000021">
    <property type="protein sequence ID" value="ORZ11447.1"/>
    <property type="molecule type" value="Genomic_DNA"/>
</dbReference>
<dbReference type="GO" id="GO:0031146">
    <property type="term" value="P:SCF-dependent proteasomal ubiquitin-dependent protein catabolic process"/>
    <property type="evidence" value="ECO:0007669"/>
    <property type="project" value="TreeGrafter"/>
</dbReference>
<dbReference type="Proteomes" id="UP000193560">
    <property type="component" value="Unassembled WGS sequence"/>
</dbReference>
<evidence type="ECO:0000313" key="2">
    <source>
        <dbReference type="Proteomes" id="UP000193560"/>
    </source>
</evidence>
<evidence type="ECO:0000313" key="1">
    <source>
        <dbReference type="EMBL" id="ORZ11447.1"/>
    </source>
</evidence>
<protein>
    <submittedName>
        <fullName evidence="1">Uncharacterized protein</fullName>
    </submittedName>
</protein>
<organism evidence="1 2">
    <name type="scientific">Absidia repens</name>
    <dbReference type="NCBI Taxonomy" id="90262"/>
    <lineage>
        <taxon>Eukaryota</taxon>
        <taxon>Fungi</taxon>
        <taxon>Fungi incertae sedis</taxon>
        <taxon>Mucoromycota</taxon>
        <taxon>Mucoromycotina</taxon>
        <taxon>Mucoromycetes</taxon>
        <taxon>Mucorales</taxon>
        <taxon>Cunninghamellaceae</taxon>
        <taxon>Absidia</taxon>
    </lineage>
</organism>
<dbReference type="InterPro" id="IPR006553">
    <property type="entry name" value="Leu-rich_rpt_Cys-con_subtyp"/>
</dbReference>
<sequence>MARLDVLPNEIISLIVYDVRRRDLYQCARINRSFHTATTPRLWATLQIKTTEYASKRLRCLILARPWVKQHIRTVDLQRLTLTDKQLEVIMTHVPYLERLFINGGYHFTDASFQRLAQQHGSTLTSLSLFPYHHLTQRSFDTLGKHAHHLRHLRLRRCKGISAATLLALTSCPLESLSMGYFDVETWEALAEAIPVHLVHFDRLTHVEITSGRSVFVRPLLQATTTTNIWPALTHLQLDGYELQLPERGFLQAHPHITMLELRDCQVTDATLAMIGAFLPKLTYLDVSYNATEAAIEAASSDSDEDEMDAGCAISPHAVRRLIMDCPLLTRLDLRSCYILRSWFPELATLRRRLYRDSSYLFKLNHKAIHLIRASGRGGDTAAAAAAAAVAHEGVACDDADAYYDVYDYPSRELGWWLGGHDTD</sequence>
<dbReference type="Gene3D" id="3.80.10.10">
    <property type="entry name" value="Ribonuclease Inhibitor"/>
    <property type="match status" value="2"/>
</dbReference>
<proteinExistence type="predicted"/>
<dbReference type="SUPFAM" id="SSF81383">
    <property type="entry name" value="F-box domain"/>
    <property type="match status" value="1"/>
</dbReference>
<dbReference type="InterPro" id="IPR032675">
    <property type="entry name" value="LRR_dom_sf"/>
</dbReference>
<dbReference type="PANTHER" id="PTHR13318">
    <property type="entry name" value="PARTNER OF PAIRED, ISOFORM B-RELATED"/>
    <property type="match status" value="1"/>
</dbReference>
<dbReference type="SMART" id="SM00367">
    <property type="entry name" value="LRR_CC"/>
    <property type="match status" value="4"/>
</dbReference>
<keyword evidence="2" id="KW-1185">Reference proteome</keyword>
<dbReference type="AlphaFoldDB" id="A0A1X2I824"/>
<reference evidence="1 2" key="1">
    <citation type="submission" date="2016-07" db="EMBL/GenBank/DDBJ databases">
        <title>Pervasive Adenine N6-methylation of Active Genes in Fungi.</title>
        <authorList>
            <consortium name="DOE Joint Genome Institute"/>
            <person name="Mondo S.J."/>
            <person name="Dannebaum R.O."/>
            <person name="Kuo R.C."/>
            <person name="Labutti K."/>
            <person name="Haridas S."/>
            <person name="Kuo A."/>
            <person name="Salamov A."/>
            <person name="Ahrendt S.R."/>
            <person name="Lipzen A."/>
            <person name="Sullivan W."/>
            <person name="Andreopoulos W.B."/>
            <person name="Clum A."/>
            <person name="Lindquist E."/>
            <person name="Daum C."/>
            <person name="Ramamoorthy G.K."/>
            <person name="Gryganskyi A."/>
            <person name="Culley D."/>
            <person name="Magnuson J.K."/>
            <person name="James T.Y."/>
            <person name="O'Malley M.A."/>
            <person name="Stajich J.E."/>
            <person name="Spatafora J.W."/>
            <person name="Visel A."/>
            <person name="Grigoriev I.V."/>
        </authorList>
    </citation>
    <scope>NUCLEOTIDE SEQUENCE [LARGE SCALE GENOMIC DNA]</scope>
    <source>
        <strain evidence="1 2">NRRL 1336</strain>
    </source>
</reference>
<dbReference type="OrthoDB" id="550575at2759"/>
<dbReference type="GO" id="GO:0019005">
    <property type="term" value="C:SCF ubiquitin ligase complex"/>
    <property type="evidence" value="ECO:0007669"/>
    <property type="project" value="TreeGrafter"/>
</dbReference>
<comment type="caution">
    <text evidence="1">The sequence shown here is derived from an EMBL/GenBank/DDBJ whole genome shotgun (WGS) entry which is preliminary data.</text>
</comment>
<gene>
    <name evidence="1" type="ORF">BCR42DRAFT_453985</name>
</gene>